<keyword evidence="4" id="KW-1185">Reference proteome</keyword>
<dbReference type="Pfam" id="PF13561">
    <property type="entry name" value="adh_short_C2"/>
    <property type="match status" value="1"/>
</dbReference>
<dbReference type="InterPro" id="IPR051122">
    <property type="entry name" value="SDR_DHRS6-like"/>
</dbReference>
<keyword evidence="2" id="KW-0560">Oxidoreductase</keyword>
<dbReference type="InterPro" id="IPR002347">
    <property type="entry name" value="SDR_fam"/>
</dbReference>
<evidence type="ECO:0000313" key="4">
    <source>
        <dbReference type="Proteomes" id="UP000054226"/>
    </source>
</evidence>
<dbReference type="Proteomes" id="UP000054226">
    <property type="component" value="Unassembled WGS sequence"/>
</dbReference>
<protein>
    <submittedName>
        <fullName evidence="3">Short-chain dehydrogenase</fullName>
    </submittedName>
</protein>
<dbReference type="PANTHER" id="PTHR43477:SF1">
    <property type="entry name" value="DIHYDROANTICAPSIN 7-DEHYDROGENASE"/>
    <property type="match status" value="1"/>
</dbReference>
<reference evidence="3 4" key="1">
    <citation type="journal article" date="2013" name="Genome Announc.">
        <title>Draft Genome Sequence of Amycolatopsis decaplanina Strain DSM 44594T.</title>
        <authorList>
            <person name="Kaur N."/>
            <person name="Kumar S."/>
            <person name="Bala M."/>
            <person name="Raghava G.P."/>
            <person name="Mayilraj S."/>
        </authorList>
    </citation>
    <scope>NUCLEOTIDE SEQUENCE [LARGE SCALE GENOMIC DNA]</scope>
    <source>
        <strain evidence="3 4">DSM 44594</strain>
    </source>
</reference>
<organism evidence="3 4">
    <name type="scientific">Amycolatopsis decaplanina DSM 44594</name>
    <dbReference type="NCBI Taxonomy" id="1284240"/>
    <lineage>
        <taxon>Bacteria</taxon>
        <taxon>Bacillati</taxon>
        <taxon>Actinomycetota</taxon>
        <taxon>Actinomycetes</taxon>
        <taxon>Pseudonocardiales</taxon>
        <taxon>Pseudonocardiaceae</taxon>
        <taxon>Amycolatopsis</taxon>
    </lineage>
</organism>
<evidence type="ECO:0000313" key="3">
    <source>
        <dbReference type="EMBL" id="EME63363.1"/>
    </source>
</evidence>
<dbReference type="AlphaFoldDB" id="M2ZRE2"/>
<dbReference type="GO" id="GO:0016491">
    <property type="term" value="F:oxidoreductase activity"/>
    <property type="evidence" value="ECO:0007669"/>
    <property type="project" value="UniProtKB-KW"/>
</dbReference>
<accession>M2ZRE2</accession>
<dbReference type="SUPFAM" id="SSF51735">
    <property type="entry name" value="NAD(P)-binding Rossmann-fold domains"/>
    <property type="match status" value="1"/>
</dbReference>
<gene>
    <name evidence="3" type="ORF">H074_05677</name>
</gene>
<dbReference type="InterPro" id="IPR036291">
    <property type="entry name" value="NAD(P)-bd_dom_sf"/>
</dbReference>
<evidence type="ECO:0000256" key="1">
    <source>
        <dbReference type="ARBA" id="ARBA00006484"/>
    </source>
</evidence>
<name>M2ZRE2_9PSEU</name>
<dbReference type="PRINTS" id="PR00081">
    <property type="entry name" value="GDHRDH"/>
</dbReference>
<dbReference type="EMBL" id="AOHO01000028">
    <property type="protein sequence ID" value="EME63363.1"/>
    <property type="molecule type" value="Genomic_DNA"/>
</dbReference>
<comment type="similarity">
    <text evidence="1">Belongs to the short-chain dehydrogenases/reductases (SDR) family.</text>
</comment>
<dbReference type="PANTHER" id="PTHR43477">
    <property type="entry name" value="DIHYDROANTICAPSIN 7-DEHYDROGENASE"/>
    <property type="match status" value="1"/>
</dbReference>
<evidence type="ECO:0000256" key="2">
    <source>
        <dbReference type="ARBA" id="ARBA00023002"/>
    </source>
</evidence>
<dbReference type="Gene3D" id="3.40.50.720">
    <property type="entry name" value="NAD(P)-binding Rossmann-like Domain"/>
    <property type="match status" value="1"/>
</dbReference>
<comment type="caution">
    <text evidence="3">The sequence shown here is derived from an EMBL/GenBank/DDBJ whole genome shotgun (WGS) entry which is preliminary data.</text>
</comment>
<sequence>MTYNLRNKKIVLVGGGSGIARRLATDAAEAGATVVLAGRTTDQAGTVHPAITTARVDLGDEDSIRALAAQAGPWDHLVSLASNPANGAVTGLDRDAIARAFDAKVIGPLLLAKHFAPTAHDGASMLFFSGFAAWRPAPGLAVMATTNGAVAHLAEALAVDLAPIRVNALSPGVVDSGSWDRLGADRDAFFSDTAARNPARRVGRPEDIASAALLTLANPFLTGTTVHVDGGGRLV</sequence>
<dbReference type="OrthoDB" id="9806974at2"/>
<proteinExistence type="inferred from homology"/>